<reference evidence="2 3" key="1">
    <citation type="submission" date="2016-10" db="EMBL/GenBank/DDBJ databases">
        <title>Systematic genetic and metabolomic analysis of Xenorhabdus and Photorhabdus spp., highlights the requirements for a dual symbiotic and pathogenic life style.</title>
        <authorList>
            <person name="Tobias N.J."/>
            <person name="Wolff H."/>
            <person name="Djahanschiri B."/>
            <person name="Pidot S.J."/>
            <person name="Stinear T.P."/>
            <person name="Ebersberger I."/>
            <person name="Bode H.B."/>
        </authorList>
    </citation>
    <scope>NUCLEOTIDE SEQUENCE [LARGE SCALE GENOMIC DNA]</scope>
    <source>
        <strain evidence="2 3">DSM 22392</strain>
    </source>
</reference>
<evidence type="ECO:0000313" key="3">
    <source>
        <dbReference type="Proteomes" id="UP000194350"/>
    </source>
</evidence>
<keyword evidence="3" id="KW-1185">Reference proteome</keyword>
<organism evidence="2 3">
    <name type="scientific">Xenorhabdus vietnamensis</name>
    <dbReference type="NCBI Taxonomy" id="351656"/>
    <lineage>
        <taxon>Bacteria</taxon>
        <taxon>Pseudomonadati</taxon>
        <taxon>Pseudomonadota</taxon>
        <taxon>Gammaproteobacteria</taxon>
        <taxon>Enterobacterales</taxon>
        <taxon>Morganellaceae</taxon>
        <taxon>Xenorhabdus</taxon>
    </lineage>
</organism>
<dbReference type="GO" id="GO:0003677">
    <property type="term" value="F:DNA binding"/>
    <property type="evidence" value="ECO:0007669"/>
    <property type="project" value="InterPro"/>
</dbReference>
<dbReference type="PROSITE" id="PS50943">
    <property type="entry name" value="HTH_CROC1"/>
    <property type="match status" value="1"/>
</dbReference>
<dbReference type="SUPFAM" id="SSF51306">
    <property type="entry name" value="LexA/Signal peptidase"/>
    <property type="match status" value="1"/>
</dbReference>
<dbReference type="STRING" id="351656.Xvie_03925"/>
<dbReference type="Gene3D" id="1.10.260.40">
    <property type="entry name" value="lambda repressor-like DNA-binding domains"/>
    <property type="match status" value="1"/>
</dbReference>
<sequence length="204" mass="22459">MTFTERLNRAMHEGGFSQGSLAKAVGMAQSSVWKLTSGTAIRTTRLVDIARVLDVRPEWLSDGKGSMRAEESNDPECNDIEFIEYKGMFPVDMYEGNEPTGDQIMIPNLVESKTCKAYKLHVNSGCSEAPAGTIIIIDSNETAGTNDLVYARVNKVLSVYKFVQGGSHGYLSVDDNRVPLVDIGNPDVEVLGVIVFLLRNMKHR</sequence>
<dbReference type="CDD" id="cd00093">
    <property type="entry name" value="HTH_XRE"/>
    <property type="match status" value="1"/>
</dbReference>
<dbReference type="SMART" id="SM00530">
    <property type="entry name" value="HTH_XRE"/>
    <property type="match status" value="1"/>
</dbReference>
<dbReference type="InterPro" id="IPR001387">
    <property type="entry name" value="Cro/C1-type_HTH"/>
</dbReference>
<protein>
    <submittedName>
        <fullName evidence="2">Peptidase</fullName>
    </submittedName>
</protein>
<name>A0A1Y2S7T7_9GAMM</name>
<dbReference type="InterPro" id="IPR010982">
    <property type="entry name" value="Lambda_DNA-bd_dom_sf"/>
</dbReference>
<evidence type="ECO:0000259" key="1">
    <source>
        <dbReference type="PROSITE" id="PS50943"/>
    </source>
</evidence>
<dbReference type="InterPro" id="IPR036286">
    <property type="entry name" value="LexA/Signal_pep-like_sf"/>
</dbReference>
<dbReference type="EMBL" id="MUBJ01000044">
    <property type="protein sequence ID" value="OTA14204.1"/>
    <property type="molecule type" value="Genomic_DNA"/>
</dbReference>
<dbReference type="Gene3D" id="2.10.109.10">
    <property type="entry name" value="Umud Fragment, subunit A"/>
    <property type="match status" value="1"/>
</dbReference>
<dbReference type="AlphaFoldDB" id="A0A1Y2S7T7"/>
<comment type="caution">
    <text evidence="2">The sequence shown here is derived from an EMBL/GenBank/DDBJ whole genome shotgun (WGS) entry which is preliminary data.</text>
</comment>
<evidence type="ECO:0000313" key="2">
    <source>
        <dbReference type="EMBL" id="OTA14204.1"/>
    </source>
</evidence>
<dbReference type="OrthoDB" id="9791537at2"/>
<dbReference type="Proteomes" id="UP000194350">
    <property type="component" value="Unassembled WGS sequence"/>
</dbReference>
<dbReference type="RefSeq" id="WP_086110763.1">
    <property type="nucleotide sequence ID" value="NZ_CAWNGD010000089.1"/>
</dbReference>
<feature type="domain" description="HTH cro/C1-type" evidence="1">
    <location>
        <begin position="15"/>
        <end position="60"/>
    </location>
</feature>
<proteinExistence type="predicted"/>
<dbReference type="Pfam" id="PF01381">
    <property type="entry name" value="HTH_3"/>
    <property type="match status" value="1"/>
</dbReference>
<accession>A0A1Y2S7T7</accession>
<dbReference type="SUPFAM" id="SSF47413">
    <property type="entry name" value="lambda repressor-like DNA-binding domains"/>
    <property type="match status" value="1"/>
</dbReference>
<gene>
    <name evidence="2" type="ORF">Xvie_03925</name>
</gene>